<evidence type="ECO:0000313" key="3">
    <source>
        <dbReference type="EMBL" id="PLB44378.1"/>
    </source>
</evidence>
<accession>A0A2I2FUP8</accession>
<feature type="region of interest" description="Disordered" evidence="1">
    <location>
        <begin position="18"/>
        <end position="60"/>
    </location>
</feature>
<dbReference type="EMBL" id="MSFO01000009">
    <property type="protein sequence ID" value="PLB44378.1"/>
    <property type="molecule type" value="Genomic_DNA"/>
</dbReference>
<gene>
    <name evidence="3" type="ORF">P170DRAFT_285767</name>
</gene>
<keyword evidence="2" id="KW-0812">Transmembrane</keyword>
<name>A0A2I2FUP8_9EURO</name>
<evidence type="ECO:0000256" key="2">
    <source>
        <dbReference type="SAM" id="Phobius"/>
    </source>
</evidence>
<keyword evidence="2" id="KW-0472">Membrane</keyword>
<dbReference type="Proteomes" id="UP000234275">
    <property type="component" value="Unassembled WGS sequence"/>
</dbReference>
<dbReference type="VEuPathDB" id="FungiDB:P170DRAFT_285767"/>
<keyword evidence="4" id="KW-1185">Reference proteome</keyword>
<dbReference type="RefSeq" id="XP_024699680.1">
    <property type="nucleotide sequence ID" value="XM_024843203.1"/>
</dbReference>
<dbReference type="GeneID" id="36550902"/>
<feature type="compositionally biased region" description="Basic and acidic residues" evidence="1">
    <location>
        <begin position="18"/>
        <end position="32"/>
    </location>
</feature>
<reference evidence="3 4" key="1">
    <citation type="submission" date="2016-12" db="EMBL/GenBank/DDBJ databases">
        <title>The genomes of Aspergillus section Nigri reveals drivers in fungal speciation.</title>
        <authorList>
            <consortium name="DOE Joint Genome Institute"/>
            <person name="Vesth T.C."/>
            <person name="Nybo J."/>
            <person name="Theobald S."/>
            <person name="Brandl J."/>
            <person name="Frisvad J.C."/>
            <person name="Nielsen K.F."/>
            <person name="Lyhne E.K."/>
            <person name="Kogle M.E."/>
            <person name="Kuo A."/>
            <person name="Riley R."/>
            <person name="Clum A."/>
            <person name="Nolan M."/>
            <person name="Lipzen A."/>
            <person name="Salamov A."/>
            <person name="Henrissat B."/>
            <person name="Wiebenga A."/>
            <person name="De Vries R.P."/>
            <person name="Grigoriev I.V."/>
            <person name="Mortensen U.H."/>
            <person name="Andersen M.R."/>
            <person name="Baker S.E."/>
        </authorList>
    </citation>
    <scope>NUCLEOTIDE SEQUENCE [LARGE SCALE GENOMIC DNA]</scope>
    <source>
        <strain evidence="3 4">IBT 23096</strain>
    </source>
</reference>
<organism evidence="3 4">
    <name type="scientific">Aspergillus steynii IBT 23096</name>
    <dbReference type="NCBI Taxonomy" id="1392250"/>
    <lineage>
        <taxon>Eukaryota</taxon>
        <taxon>Fungi</taxon>
        <taxon>Dikarya</taxon>
        <taxon>Ascomycota</taxon>
        <taxon>Pezizomycotina</taxon>
        <taxon>Eurotiomycetes</taxon>
        <taxon>Eurotiomycetidae</taxon>
        <taxon>Eurotiales</taxon>
        <taxon>Aspergillaceae</taxon>
        <taxon>Aspergillus</taxon>
        <taxon>Aspergillus subgen. Circumdati</taxon>
    </lineage>
</organism>
<sequence>MFLLLGRSVCAYIRREREEGRRERDQPYIRKVDKTHRPREKENTAWQSEATQNGPGSRQDPYSIQAEWEFYLGRGVLAFFFFLSFFFFIHF</sequence>
<protein>
    <submittedName>
        <fullName evidence="3">Uncharacterized protein</fullName>
    </submittedName>
</protein>
<evidence type="ECO:0000313" key="4">
    <source>
        <dbReference type="Proteomes" id="UP000234275"/>
    </source>
</evidence>
<comment type="caution">
    <text evidence="3">The sequence shown here is derived from an EMBL/GenBank/DDBJ whole genome shotgun (WGS) entry which is preliminary data.</text>
</comment>
<evidence type="ECO:0000256" key="1">
    <source>
        <dbReference type="SAM" id="MobiDB-lite"/>
    </source>
</evidence>
<feature type="transmembrane region" description="Helical" evidence="2">
    <location>
        <begin position="71"/>
        <end position="89"/>
    </location>
</feature>
<keyword evidence="2" id="KW-1133">Transmembrane helix</keyword>
<feature type="compositionally biased region" description="Polar residues" evidence="1">
    <location>
        <begin position="44"/>
        <end position="60"/>
    </location>
</feature>
<proteinExistence type="predicted"/>
<dbReference type="AlphaFoldDB" id="A0A2I2FUP8"/>